<comment type="caution">
    <text evidence="1">The sequence shown here is derived from an EMBL/GenBank/DDBJ whole genome shotgun (WGS) entry which is preliminary data.</text>
</comment>
<dbReference type="InterPro" id="IPR002656">
    <property type="entry name" value="Acyl_transf_3_dom"/>
</dbReference>
<proteinExistence type="predicted"/>
<dbReference type="InterPro" id="IPR050623">
    <property type="entry name" value="Glucan_succinyl_AcylTrfase"/>
</dbReference>
<evidence type="ECO:0000313" key="2">
    <source>
        <dbReference type="Proteomes" id="UP000248627"/>
    </source>
</evidence>
<dbReference type="OrthoDB" id="7375713at2"/>
<sequence>MTGSSNRGPRIQNLLAFSLLYLAGRAVARQIRRRWHRPAPGWLTRAPGHRALLGFTLTLAVVAFGVRIRYPLDEWVPLFEFIQAEPARLAQYTAFFTAGVLAYRYDWLDQLSRGTGYTWLAAGLALAAGLFVTGTDTAYFAPGGASAASACWTLVEMVICIGLSVGLLTLFRDVATGRHRLSRALADSSYTIYLIHLPIVVALQFAVARADLPALPSFALVAALATVGSVALAVPLRRLPGLRAVL</sequence>
<dbReference type="GO" id="GO:0016747">
    <property type="term" value="F:acyltransferase activity, transferring groups other than amino-acyl groups"/>
    <property type="evidence" value="ECO:0007669"/>
    <property type="project" value="InterPro"/>
</dbReference>
<name>A0A2W2D0C2_9ACTN</name>
<organism evidence="1 2">
    <name type="scientific">Micromonospora endophytica</name>
    <dbReference type="NCBI Taxonomy" id="515350"/>
    <lineage>
        <taxon>Bacteria</taxon>
        <taxon>Bacillati</taxon>
        <taxon>Actinomycetota</taxon>
        <taxon>Actinomycetes</taxon>
        <taxon>Micromonosporales</taxon>
        <taxon>Micromonosporaceae</taxon>
        <taxon>Micromonospora</taxon>
    </lineage>
</organism>
<keyword evidence="2" id="KW-1185">Reference proteome</keyword>
<reference evidence="1 2" key="1">
    <citation type="submission" date="2018-01" db="EMBL/GenBank/DDBJ databases">
        <title>Draft genome sequence of Jishengella endophytica.</title>
        <authorList>
            <person name="Sahin N."/>
            <person name="Ay H."/>
            <person name="Saygin H."/>
        </authorList>
    </citation>
    <scope>NUCLEOTIDE SEQUENCE [LARGE SCALE GENOMIC DNA]</scope>
    <source>
        <strain evidence="1 2">DSM 45430</strain>
    </source>
</reference>
<accession>A0A2W2D0C2</accession>
<dbReference type="PANTHER" id="PTHR36927">
    <property type="entry name" value="BLR4337 PROTEIN"/>
    <property type="match status" value="1"/>
</dbReference>
<dbReference type="AlphaFoldDB" id="A0A2W2D0C2"/>
<dbReference type="EMBL" id="POTX01000028">
    <property type="protein sequence ID" value="PZF99134.1"/>
    <property type="molecule type" value="Genomic_DNA"/>
</dbReference>
<protein>
    <submittedName>
        <fullName evidence="1">Uncharacterized protein</fullName>
    </submittedName>
</protein>
<evidence type="ECO:0000313" key="1">
    <source>
        <dbReference type="EMBL" id="PZF99134.1"/>
    </source>
</evidence>
<dbReference type="Pfam" id="PF01757">
    <property type="entry name" value="Acyl_transf_3"/>
    <property type="match status" value="1"/>
</dbReference>
<gene>
    <name evidence="1" type="ORF">C1I93_06680</name>
</gene>
<dbReference type="Proteomes" id="UP000248627">
    <property type="component" value="Unassembled WGS sequence"/>
</dbReference>